<protein>
    <submittedName>
        <fullName evidence="3">Uncharacterized protein LOC111123055</fullName>
    </submittedName>
</protein>
<dbReference type="KEGG" id="cvn:111123055"/>
<organism evidence="2 3">
    <name type="scientific">Crassostrea virginica</name>
    <name type="common">Eastern oyster</name>
    <dbReference type="NCBI Taxonomy" id="6565"/>
    <lineage>
        <taxon>Eukaryota</taxon>
        <taxon>Metazoa</taxon>
        <taxon>Spiralia</taxon>
        <taxon>Lophotrochozoa</taxon>
        <taxon>Mollusca</taxon>
        <taxon>Bivalvia</taxon>
        <taxon>Autobranchia</taxon>
        <taxon>Pteriomorphia</taxon>
        <taxon>Ostreida</taxon>
        <taxon>Ostreoidea</taxon>
        <taxon>Ostreidae</taxon>
        <taxon>Crassostrea</taxon>
    </lineage>
</organism>
<dbReference type="RefSeq" id="XP_022320856.1">
    <property type="nucleotide sequence ID" value="XM_022465148.1"/>
</dbReference>
<feature type="compositionally biased region" description="Polar residues" evidence="1">
    <location>
        <begin position="10"/>
        <end position="22"/>
    </location>
</feature>
<reference evidence="3" key="2">
    <citation type="submission" date="2025-08" db="UniProtKB">
        <authorList>
            <consortium name="RefSeq"/>
        </authorList>
    </citation>
    <scope>IDENTIFICATION</scope>
    <source>
        <tissue evidence="3">Whole sample</tissue>
    </source>
</reference>
<accession>A0A8B8D245</accession>
<feature type="compositionally biased region" description="Basic and acidic residues" evidence="1">
    <location>
        <begin position="23"/>
        <end position="40"/>
    </location>
</feature>
<keyword evidence="2" id="KW-1185">Reference proteome</keyword>
<dbReference type="GeneID" id="111123055"/>
<feature type="compositionally biased region" description="Basic residues" evidence="1">
    <location>
        <begin position="85"/>
        <end position="94"/>
    </location>
</feature>
<evidence type="ECO:0000313" key="2">
    <source>
        <dbReference type="Proteomes" id="UP000694844"/>
    </source>
</evidence>
<proteinExistence type="predicted"/>
<feature type="compositionally biased region" description="Polar residues" evidence="1">
    <location>
        <begin position="143"/>
        <end position="160"/>
    </location>
</feature>
<evidence type="ECO:0000256" key="1">
    <source>
        <dbReference type="SAM" id="MobiDB-lite"/>
    </source>
</evidence>
<dbReference type="Proteomes" id="UP000694844">
    <property type="component" value="Chromosome 1"/>
</dbReference>
<evidence type="ECO:0000313" key="3">
    <source>
        <dbReference type="RefSeq" id="XP_022320856.1"/>
    </source>
</evidence>
<feature type="region of interest" description="Disordered" evidence="1">
    <location>
        <begin position="1"/>
        <end position="170"/>
    </location>
</feature>
<dbReference type="AlphaFoldDB" id="A0A8B8D245"/>
<name>A0A8B8D245_CRAVI</name>
<sequence length="193" mass="21460">MDSTGREKTTSYNLRSVAGNRQSKNESKRRPSDVGFECHSKYQTKKRKGNLSDKPLSDENRGKSLRGSVRNRLSPATTNCDPEKRKSRTAKGTKKVSVTAVSTGSRKVKKKPSNKSIKIKNTTKEAYKKNGKTKTKTHGTQKSLPNTGSSTSQPSSNVKSNLKAEDQNVKMLRKAKTFSVTTVRKGKEKRLKQ</sequence>
<reference evidence="2" key="1">
    <citation type="submission" date="2024-06" db="UniProtKB">
        <authorList>
            <consortium name="RefSeq"/>
        </authorList>
    </citation>
    <scope>NUCLEOTIDE SEQUENCE [LARGE SCALE GENOMIC DNA]</scope>
</reference>
<feature type="compositionally biased region" description="Basic residues" evidence="1">
    <location>
        <begin position="129"/>
        <end position="139"/>
    </location>
</feature>
<gene>
    <name evidence="3" type="primary">LOC111123055</name>
</gene>